<dbReference type="PANTHER" id="PTHR10067:SF13">
    <property type="entry name" value="PHOSPHATIDYLSERINE DECARBOXYLASE"/>
    <property type="match status" value="1"/>
</dbReference>
<keyword evidence="2" id="KW-0865">Zymogen</keyword>
<keyword evidence="5" id="KW-0732">Signal</keyword>
<keyword evidence="3" id="KW-0456">Lyase</keyword>
<evidence type="ECO:0000313" key="6">
    <source>
        <dbReference type="EMBL" id="GAN33551.1"/>
    </source>
</evidence>
<organism evidence="6 7">
    <name type="scientific">Candidatus Brocadia sinica JPN1</name>
    <dbReference type="NCBI Taxonomy" id="1197129"/>
    <lineage>
        <taxon>Bacteria</taxon>
        <taxon>Pseudomonadati</taxon>
        <taxon>Planctomycetota</taxon>
        <taxon>Candidatus Brocadiia</taxon>
        <taxon>Candidatus Brocadiales</taxon>
        <taxon>Candidatus Brocadiaceae</taxon>
        <taxon>Candidatus Brocadia</taxon>
    </lineage>
</organism>
<sequence length="379" mass="43605">MNSINKILLLIFCASNCSVLLLSNASGMEDQVEHSPIVKELQKIVESNDDLRLNLEKALKEQEKGSYWHNRKMEDIFDFFDDWLVFLPTTDNPEKYSYLFNEIYRRNQNIRMLLRQPLFIDWLEKFVIGRGNFMDSEKSAGNIKEWVEDSTVNIGEYEVPSGGFKSFNDFFTRKIKSGARPIYMPNDDSIITSPADCTISKIREKLNTETIFEVKDEIFDVKKLLDNSTLANRFLNGDGAICFLMPSDYHRFHSPVNGKIIEVKQSGGLYFAAQDWTNYFFERRRGYFLMETSRYGIVGIVPVGLADISSINFVRKENDIVQKGDELGFFAYGGSAIVLLFEPNRLIDPIYVNNTVYEVSNVKVKMGQKIGSLKDESMK</sequence>
<name>A0ABQ0JXW4_9BACT</name>
<evidence type="ECO:0000256" key="2">
    <source>
        <dbReference type="ARBA" id="ARBA00023145"/>
    </source>
</evidence>
<keyword evidence="1" id="KW-0210">Decarboxylase</keyword>
<evidence type="ECO:0000313" key="7">
    <source>
        <dbReference type="Proteomes" id="UP000032309"/>
    </source>
</evidence>
<accession>A0ABQ0JXW4</accession>
<reference evidence="7" key="1">
    <citation type="journal article" date="2015" name="Genome Announc.">
        <title>Draft Genome Sequence of an Anaerobic Ammonium-Oxidizing Bacterium, "Candidatus Brocadia sinica".</title>
        <authorList>
            <person name="Oshiki M."/>
            <person name="Shinyako-Hata K."/>
            <person name="Satoh H."/>
            <person name="Okabe S."/>
        </authorList>
    </citation>
    <scope>NUCLEOTIDE SEQUENCE [LARGE SCALE GENOMIC DNA]</scope>
    <source>
        <strain evidence="7">JPN1</strain>
    </source>
</reference>
<dbReference type="EMBL" id="BAFN01000001">
    <property type="protein sequence ID" value="GAN33551.1"/>
    <property type="molecule type" value="Genomic_DNA"/>
</dbReference>
<protein>
    <submittedName>
        <fullName evidence="6">Phosphatidylserine decarboxylase</fullName>
    </submittedName>
</protein>
<dbReference type="Pfam" id="PF02666">
    <property type="entry name" value="PS_Dcarbxylase"/>
    <property type="match status" value="1"/>
</dbReference>
<keyword evidence="4" id="KW-0670">Pyruvate</keyword>
<evidence type="ECO:0000256" key="5">
    <source>
        <dbReference type="SAM" id="SignalP"/>
    </source>
</evidence>
<dbReference type="Proteomes" id="UP000032309">
    <property type="component" value="Unassembled WGS sequence"/>
</dbReference>
<evidence type="ECO:0000256" key="3">
    <source>
        <dbReference type="ARBA" id="ARBA00023239"/>
    </source>
</evidence>
<dbReference type="PANTHER" id="PTHR10067">
    <property type="entry name" value="PHOSPHATIDYLSERINE DECARBOXYLASE"/>
    <property type="match status" value="1"/>
</dbReference>
<feature type="signal peptide" evidence="5">
    <location>
        <begin position="1"/>
        <end position="25"/>
    </location>
</feature>
<keyword evidence="7" id="KW-1185">Reference proteome</keyword>
<feature type="chain" id="PRO_5046337651" evidence="5">
    <location>
        <begin position="26"/>
        <end position="379"/>
    </location>
</feature>
<gene>
    <name evidence="6" type="ORF">BROSI_A2076</name>
</gene>
<dbReference type="InterPro" id="IPR003817">
    <property type="entry name" value="PS_Dcarbxylase"/>
</dbReference>
<evidence type="ECO:0000256" key="4">
    <source>
        <dbReference type="ARBA" id="ARBA00023317"/>
    </source>
</evidence>
<evidence type="ECO:0000256" key="1">
    <source>
        <dbReference type="ARBA" id="ARBA00022793"/>
    </source>
</evidence>
<dbReference type="RefSeq" id="WP_052563585.1">
    <property type="nucleotide sequence ID" value="NZ_BAFN01000001.1"/>
</dbReference>
<comment type="caution">
    <text evidence="6">The sequence shown here is derived from an EMBL/GenBank/DDBJ whole genome shotgun (WGS) entry which is preliminary data.</text>
</comment>
<proteinExistence type="predicted"/>